<dbReference type="EC" id="4.6.1.16" evidence="4"/>
<dbReference type="GO" id="GO:0005737">
    <property type="term" value="C:cytoplasm"/>
    <property type="evidence" value="ECO:0007669"/>
    <property type="project" value="TreeGrafter"/>
</dbReference>
<feature type="active site" evidence="5">
    <location>
        <position position="351"/>
    </location>
</feature>
<dbReference type="EMBL" id="CM032184">
    <property type="protein sequence ID" value="KAG7093815.1"/>
    <property type="molecule type" value="Genomic_DNA"/>
</dbReference>
<dbReference type="FunFam" id="3.40.1350.10:FF:000007">
    <property type="entry name" value="tRNA-splicing endonuclease subunit Sen2"/>
    <property type="match status" value="1"/>
</dbReference>
<comment type="caution">
    <text evidence="7">The sequence shown here is derived from an EMBL/GenBank/DDBJ whole genome shotgun (WGS) entry which is preliminary data.</text>
</comment>
<evidence type="ECO:0000256" key="3">
    <source>
        <dbReference type="ARBA" id="ARBA00023239"/>
    </source>
</evidence>
<dbReference type="PIRSF" id="PIRSF011789">
    <property type="entry name" value="tRNA_splic_SEN2"/>
    <property type="match status" value="1"/>
</dbReference>
<evidence type="ECO:0000259" key="6">
    <source>
        <dbReference type="Pfam" id="PF01974"/>
    </source>
</evidence>
<name>A0A9P7UU20_9AGAR</name>
<dbReference type="GO" id="GO:0000379">
    <property type="term" value="P:tRNA-type intron splice site recognition and cleavage"/>
    <property type="evidence" value="ECO:0007669"/>
    <property type="project" value="TreeGrafter"/>
</dbReference>
<dbReference type="InterPro" id="IPR006677">
    <property type="entry name" value="tRNA_intron_Endonuc_cat-like"/>
</dbReference>
<dbReference type="OrthoDB" id="10249562at2759"/>
<feature type="domain" description="tRNA intron endonuclease catalytic" evidence="6">
    <location>
        <begin position="266"/>
        <end position="358"/>
    </location>
</feature>
<accession>A0A9P7UU20</accession>
<dbReference type="InterPro" id="IPR016589">
    <property type="entry name" value="tRNA_splic_SEN2"/>
</dbReference>
<reference evidence="7" key="1">
    <citation type="journal article" date="2021" name="Genome Biol. Evol.">
        <title>The assembled and annotated genome of the fairy-ring fungus Marasmius oreades.</title>
        <authorList>
            <person name="Hiltunen M."/>
            <person name="Ament-Velasquez S.L."/>
            <person name="Johannesson H."/>
        </authorList>
    </citation>
    <scope>NUCLEOTIDE SEQUENCE</scope>
    <source>
        <strain evidence="7">03SP1</strain>
    </source>
</reference>
<evidence type="ECO:0000256" key="2">
    <source>
        <dbReference type="ARBA" id="ARBA00022694"/>
    </source>
</evidence>
<comment type="function">
    <text evidence="4">Constitutes one of the two catalytic subunit of the tRNA-splicing endonuclease complex, a complex responsible for identification and cleavage of the splice sites in pre-tRNA. It cleaves pre-tRNA at the 5'- and 3'-splice sites to release the intron. The products are an intron and two tRNA half-molecules bearing 2',3'-cyclic phosphate and 5'-OH termini. There are no conserved sequences at the splice sites, but the intron is invariably located at the same site in the gene, placing the splice sites an invariant distance from the constant structural features of the tRNA body.</text>
</comment>
<protein>
    <recommendedName>
        <fullName evidence="4">tRNA-splicing endonuclease subunit Sen2</fullName>
        <ecNumber evidence="4">4.6.1.16</ecNumber>
    </recommendedName>
</protein>
<dbReference type="Pfam" id="PF01974">
    <property type="entry name" value="tRNA_int_endo"/>
    <property type="match status" value="1"/>
</dbReference>
<dbReference type="CDD" id="cd22363">
    <property type="entry name" value="tRNA-intron_lyase_C"/>
    <property type="match status" value="1"/>
</dbReference>
<dbReference type="InterPro" id="IPR006676">
    <property type="entry name" value="tRNA_splic"/>
</dbReference>
<evidence type="ECO:0000256" key="5">
    <source>
        <dbReference type="PIRSR" id="PIRSR011789-1"/>
    </source>
</evidence>
<keyword evidence="8" id="KW-1185">Reference proteome</keyword>
<dbReference type="Gene3D" id="3.40.1350.10">
    <property type="match status" value="1"/>
</dbReference>
<dbReference type="KEGG" id="more:E1B28_007456"/>
<dbReference type="GO" id="GO:0000213">
    <property type="term" value="F:tRNA-intron lyase activity"/>
    <property type="evidence" value="ECO:0007669"/>
    <property type="project" value="UniProtKB-UniRule"/>
</dbReference>
<organism evidence="7 8">
    <name type="scientific">Marasmius oreades</name>
    <name type="common">fairy-ring Marasmius</name>
    <dbReference type="NCBI Taxonomy" id="181124"/>
    <lineage>
        <taxon>Eukaryota</taxon>
        <taxon>Fungi</taxon>
        <taxon>Dikarya</taxon>
        <taxon>Basidiomycota</taxon>
        <taxon>Agaricomycotina</taxon>
        <taxon>Agaricomycetes</taxon>
        <taxon>Agaricomycetidae</taxon>
        <taxon>Agaricales</taxon>
        <taxon>Marasmiineae</taxon>
        <taxon>Marasmiaceae</taxon>
        <taxon>Marasmius</taxon>
    </lineage>
</organism>
<evidence type="ECO:0000313" key="8">
    <source>
        <dbReference type="Proteomes" id="UP001049176"/>
    </source>
</evidence>
<gene>
    <name evidence="7" type="ORF">E1B28_007456</name>
</gene>
<proteinExistence type="inferred from homology"/>
<dbReference type="Proteomes" id="UP001049176">
    <property type="component" value="Chromosome 4"/>
</dbReference>
<keyword evidence="3 4" id="KW-0456">Lyase</keyword>
<comment type="similarity">
    <text evidence="1 4">Belongs to the tRNA-intron endonuclease family.</text>
</comment>
<dbReference type="SUPFAM" id="SSF53032">
    <property type="entry name" value="tRNA-intron endonuclease catalytic domain-like"/>
    <property type="match status" value="1"/>
</dbReference>
<evidence type="ECO:0000256" key="1">
    <source>
        <dbReference type="ARBA" id="ARBA00008078"/>
    </source>
</evidence>
<evidence type="ECO:0000256" key="4">
    <source>
        <dbReference type="PIRNR" id="PIRNR011789"/>
    </source>
</evidence>
<dbReference type="GeneID" id="66076532"/>
<dbReference type="PANTHER" id="PTHR21227:SF0">
    <property type="entry name" value="TRNA-SPLICING ENDONUCLEASE SUBUNIT SEN2"/>
    <property type="match status" value="1"/>
</dbReference>
<dbReference type="GO" id="GO:0000214">
    <property type="term" value="C:tRNA-intron endonuclease complex"/>
    <property type="evidence" value="ECO:0007669"/>
    <property type="project" value="UniProtKB-UniRule"/>
</dbReference>
<dbReference type="PANTHER" id="PTHR21227">
    <property type="entry name" value="TRNA-SPLICING ENDONUCLEASE SUBUNIT SEN2"/>
    <property type="match status" value="1"/>
</dbReference>
<dbReference type="InterPro" id="IPR011856">
    <property type="entry name" value="tRNA_endonuc-like_dom_sf"/>
</dbReference>
<dbReference type="GO" id="GO:0003676">
    <property type="term" value="F:nucleic acid binding"/>
    <property type="evidence" value="ECO:0007669"/>
    <property type="project" value="InterPro"/>
</dbReference>
<feature type="active site" evidence="5">
    <location>
        <position position="296"/>
    </location>
</feature>
<evidence type="ECO:0000313" key="7">
    <source>
        <dbReference type="EMBL" id="KAG7093815.1"/>
    </source>
</evidence>
<sequence>MAGGRHRNTTGPHKGGARRAENSRIYAHPLPIIFHNPFPNGVRSLLGLLGLSLNEVVNPHCEGYLDVATKSVWITDPRSSKVLWKKGFFGKGDLSRSEPSWLARQINDRKAGRTGLTSEQLREKRRAERKQFKLDRAQAIAATAAEAEAIFETEGRIIVPALSGPDIPSGATWKPPPAFEASRSVVELPLQMGQEDDDYIEDIEHLQLTLCEAFFLAWNLDCLTIIDPHADEPLTLEQLWTTFQHINLAPPIPNSPPLRLQLDNPFLVHYAAYHHYRSLGWVVKNGLKFCVDYLLYKRGPVFTHAEFAVVVCPVYEDPADQENSTVNLQNASAFAWSWLGTVNRVNSQVMKTLILSYVTIPSRSRVSSDIMTSPACFSKYSVREVVVRRFIPARMRD</sequence>
<dbReference type="RefSeq" id="XP_043010285.1">
    <property type="nucleotide sequence ID" value="XM_043152199.1"/>
</dbReference>
<dbReference type="InterPro" id="IPR036167">
    <property type="entry name" value="tRNA_intron_Endo_cat-like_sf"/>
</dbReference>
<dbReference type="AlphaFoldDB" id="A0A9P7UU20"/>
<feature type="active site" evidence="5">
    <location>
        <position position="304"/>
    </location>
</feature>
<keyword evidence="2 4" id="KW-0819">tRNA processing</keyword>